<dbReference type="NCBIfam" id="NF009205">
    <property type="entry name" value="PRK12553.1"/>
    <property type="match status" value="1"/>
</dbReference>
<feature type="active site" evidence="7 8">
    <location>
        <position position="188"/>
    </location>
</feature>
<dbReference type="EC" id="3.4.21.92" evidence="7"/>
<evidence type="ECO:0000256" key="2">
    <source>
        <dbReference type="ARBA" id="ARBA00022490"/>
    </source>
</evidence>
<dbReference type="GO" id="GO:0051117">
    <property type="term" value="F:ATPase binding"/>
    <property type="evidence" value="ECO:0007669"/>
    <property type="project" value="TreeGrafter"/>
</dbReference>
<comment type="subunit">
    <text evidence="7">Fourteen ClpP subunits assemble into 2 heptameric rings which stack back to back to give a disk-like structure with a central cavity, resembling the structure of eukaryotic proteasomes.</text>
</comment>
<keyword evidence="5 7" id="KW-0720">Serine protease</keyword>
<dbReference type="InterPro" id="IPR023562">
    <property type="entry name" value="ClpP/TepA"/>
</dbReference>
<evidence type="ECO:0000313" key="12">
    <source>
        <dbReference type="Proteomes" id="UP000234331"/>
    </source>
</evidence>
<dbReference type="NCBIfam" id="NF001368">
    <property type="entry name" value="PRK00277.1"/>
    <property type="match status" value="1"/>
</dbReference>
<dbReference type="PANTHER" id="PTHR10381:SF70">
    <property type="entry name" value="ATP-DEPENDENT CLP PROTEASE PROTEOLYTIC SUBUNIT"/>
    <property type="match status" value="1"/>
</dbReference>
<evidence type="ECO:0000256" key="7">
    <source>
        <dbReference type="HAMAP-Rule" id="MF_00444"/>
    </source>
</evidence>
<protein>
    <recommendedName>
        <fullName evidence="7 9">ATP-dependent Clp protease proteolytic subunit</fullName>
        <ecNumber evidence="7">3.4.21.92</ecNumber>
    </recommendedName>
    <alternativeName>
        <fullName evidence="7">Endopeptidase Clp</fullName>
    </alternativeName>
</protein>
<keyword evidence="2 7" id="KW-0963">Cytoplasm</keyword>
<accession>A0A2I2L122</accession>
<keyword evidence="12" id="KW-1185">Reference proteome</keyword>
<evidence type="ECO:0000256" key="9">
    <source>
        <dbReference type="RuleBase" id="RU003567"/>
    </source>
</evidence>
<evidence type="ECO:0000256" key="3">
    <source>
        <dbReference type="ARBA" id="ARBA00022670"/>
    </source>
</evidence>
<comment type="similarity">
    <text evidence="1 7 9">Belongs to the peptidase S14 family.</text>
</comment>
<dbReference type="Pfam" id="PF00574">
    <property type="entry name" value="CLP_protease"/>
    <property type="match status" value="1"/>
</dbReference>
<dbReference type="EMBL" id="FZMO01000542">
    <property type="protein sequence ID" value="SNQ51567.1"/>
    <property type="molecule type" value="Genomic_DNA"/>
</dbReference>
<evidence type="ECO:0000256" key="8">
    <source>
        <dbReference type="PROSITE-ProRule" id="PRU10086"/>
    </source>
</evidence>
<dbReference type="InterPro" id="IPR001907">
    <property type="entry name" value="ClpP"/>
</dbReference>
<evidence type="ECO:0000256" key="6">
    <source>
        <dbReference type="ARBA" id="ARBA00034021"/>
    </source>
</evidence>
<dbReference type="FunFam" id="3.90.226.10:FF:000002">
    <property type="entry name" value="ATP-dependent Clp protease proteolytic subunit"/>
    <property type="match status" value="1"/>
</dbReference>
<evidence type="ECO:0000256" key="4">
    <source>
        <dbReference type="ARBA" id="ARBA00022801"/>
    </source>
</evidence>
<dbReference type="GO" id="GO:0004176">
    <property type="term" value="F:ATP-dependent peptidase activity"/>
    <property type="evidence" value="ECO:0007669"/>
    <property type="project" value="InterPro"/>
</dbReference>
<dbReference type="PROSITE" id="PS00382">
    <property type="entry name" value="CLP_PROTEASE_HIS"/>
    <property type="match status" value="1"/>
</dbReference>
<feature type="active site" description="Nucleophile" evidence="7">
    <location>
        <position position="163"/>
    </location>
</feature>
<dbReference type="GO" id="GO:0004252">
    <property type="term" value="F:serine-type endopeptidase activity"/>
    <property type="evidence" value="ECO:0007669"/>
    <property type="project" value="UniProtKB-UniRule"/>
</dbReference>
<evidence type="ECO:0000256" key="5">
    <source>
        <dbReference type="ARBA" id="ARBA00022825"/>
    </source>
</evidence>
<keyword evidence="4 7" id="KW-0378">Hydrolase</keyword>
<dbReference type="GO" id="GO:0009368">
    <property type="term" value="C:endopeptidase Clp complex"/>
    <property type="evidence" value="ECO:0007669"/>
    <property type="project" value="TreeGrafter"/>
</dbReference>
<proteinExistence type="inferred from homology"/>
<dbReference type="GO" id="GO:0006515">
    <property type="term" value="P:protein quality control for misfolded or incompletely synthesized proteins"/>
    <property type="evidence" value="ECO:0007669"/>
    <property type="project" value="TreeGrafter"/>
</dbReference>
<dbReference type="PRINTS" id="PR00127">
    <property type="entry name" value="CLPPROTEASEP"/>
</dbReference>
<sequence>MSPRAAGAKVVCPEQICDGQIGACAAVPAARLEVPAPPFAASPEQAGGRTLLMIDRWTPTAVTAPGWNSSAVAATPAPGGVDDQVYGRLLENRIVFLGTEVDDDVANAISAKLLLLAAEHPTRDIYLYINSPGGSVSAGMAIYDTMQFVENDVATVALGLAASMGQFLLCAGAAGKRFALPHARIMMHQPHGGIGGTAADISIQAEQMLHTKRVLQERIAAHSGQNVEQIERDSDRDRWFTAPEARDYGLVDHVVARVDEVPGGGRAGGIGPRRATGNAGFGAEGTR</sequence>
<dbReference type="HAMAP" id="MF_00444">
    <property type="entry name" value="ClpP"/>
    <property type="match status" value="1"/>
</dbReference>
<dbReference type="CDD" id="cd07017">
    <property type="entry name" value="S14_ClpP_2"/>
    <property type="match status" value="1"/>
</dbReference>
<comment type="subcellular location">
    <subcellularLocation>
        <location evidence="7">Cytoplasm</location>
    </subcellularLocation>
</comment>
<dbReference type="InterPro" id="IPR029045">
    <property type="entry name" value="ClpP/crotonase-like_dom_sf"/>
</dbReference>
<evidence type="ECO:0000256" key="1">
    <source>
        <dbReference type="ARBA" id="ARBA00007039"/>
    </source>
</evidence>
<comment type="catalytic activity">
    <reaction evidence="6 7 8">
        <text>Hydrolysis of proteins to small peptides in the presence of ATP and magnesium. alpha-casein is the usual test substrate. In the absence of ATP, only oligopeptides shorter than five residues are hydrolyzed (such as succinyl-Leu-Tyr-|-NHMec, and Leu-Tyr-Leu-|-Tyr-Trp, in which cleavage of the -Tyr-|-Leu- and -Tyr-|-Trp bonds also occurs).</text>
        <dbReference type="EC" id="3.4.21.92"/>
    </reaction>
</comment>
<dbReference type="PANTHER" id="PTHR10381">
    <property type="entry name" value="ATP-DEPENDENT CLP PROTEASE PROTEOLYTIC SUBUNIT"/>
    <property type="match status" value="1"/>
</dbReference>
<dbReference type="SUPFAM" id="SSF52096">
    <property type="entry name" value="ClpP/crotonase"/>
    <property type="match status" value="1"/>
</dbReference>
<dbReference type="Gene3D" id="3.90.226.10">
    <property type="entry name" value="2-enoyl-CoA Hydratase, Chain A, domain 1"/>
    <property type="match status" value="1"/>
</dbReference>
<reference evidence="11 12" key="1">
    <citation type="submission" date="2017-06" db="EMBL/GenBank/DDBJ databases">
        <authorList>
            <person name="Kim H.J."/>
            <person name="Triplett B.A."/>
        </authorList>
    </citation>
    <scope>NUCLEOTIDE SEQUENCE [LARGE SCALE GENOMIC DNA]</scope>
    <source>
        <strain evidence="11">FRACA_ARgP5</strain>
    </source>
</reference>
<dbReference type="InterPro" id="IPR033135">
    <property type="entry name" value="ClpP_His_AS"/>
</dbReference>
<dbReference type="GO" id="GO:0005737">
    <property type="term" value="C:cytoplasm"/>
    <property type="evidence" value="ECO:0007669"/>
    <property type="project" value="UniProtKB-SubCell"/>
</dbReference>
<evidence type="ECO:0000256" key="10">
    <source>
        <dbReference type="SAM" id="MobiDB-lite"/>
    </source>
</evidence>
<name>A0A2I2L122_9ACTN</name>
<gene>
    <name evidence="7 11" type="primary">clpP</name>
    <name evidence="11" type="ORF">FRACA_750002</name>
</gene>
<feature type="region of interest" description="Disordered" evidence="10">
    <location>
        <begin position="263"/>
        <end position="287"/>
    </location>
</feature>
<evidence type="ECO:0000313" key="11">
    <source>
        <dbReference type="EMBL" id="SNQ51567.1"/>
    </source>
</evidence>
<keyword evidence="3 7" id="KW-0645">Protease</keyword>
<dbReference type="Proteomes" id="UP000234331">
    <property type="component" value="Unassembled WGS sequence"/>
</dbReference>
<comment type="function">
    <text evidence="7">Cleaves peptides in various proteins in a process that requires ATP hydrolysis. Has a chymotrypsin-like activity. Plays a major role in the degradation of misfolded proteins.</text>
</comment>
<organism evidence="11 12">
    <name type="scientific">Frankia canadensis</name>
    <dbReference type="NCBI Taxonomy" id="1836972"/>
    <lineage>
        <taxon>Bacteria</taxon>
        <taxon>Bacillati</taxon>
        <taxon>Actinomycetota</taxon>
        <taxon>Actinomycetes</taxon>
        <taxon>Frankiales</taxon>
        <taxon>Frankiaceae</taxon>
        <taxon>Frankia</taxon>
    </lineage>
</organism>
<dbReference type="AlphaFoldDB" id="A0A2I2L122"/>